<feature type="transmembrane region" description="Helical" evidence="2">
    <location>
        <begin position="233"/>
        <end position="257"/>
    </location>
</feature>
<dbReference type="Pfam" id="PF13181">
    <property type="entry name" value="TPR_8"/>
    <property type="match status" value="1"/>
</dbReference>
<dbReference type="EMBL" id="FOMX01000002">
    <property type="protein sequence ID" value="SFD51142.1"/>
    <property type="molecule type" value="Genomic_DNA"/>
</dbReference>
<reference evidence="5" key="1">
    <citation type="submission" date="2016-10" db="EMBL/GenBank/DDBJ databases">
        <authorList>
            <person name="Varghese N."/>
            <person name="Submissions S."/>
        </authorList>
    </citation>
    <scope>NUCLEOTIDE SEQUENCE [LARGE SCALE GENOMIC DNA]</scope>
    <source>
        <strain evidence="5">ATCC 25963</strain>
    </source>
</reference>
<dbReference type="STRING" id="54.SAMN02745121_00351"/>
<feature type="compositionally biased region" description="Pro residues" evidence="1">
    <location>
        <begin position="165"/>
        <end position="175"/>
    </location>
</feature>
<feature type="transmembrane region" description="Helical" evidence="2">
    <location>
        <begin position="184"/>
        <end position="208"/>
    </location>
</feature>
<accession>A0A1I1SXQ3</accession>
<evidence type="ECO:0000256" key="3">
    <source>
        <dbReference type="SAM" id="SignalP"/>
    </source>
</evidence>
<feature type="region of interest" description="Disordered" evidence="1">
    <location>
        <begin position="143"/>
        <end position="176"/>
    </location>
</feature>
<evidence type="ECO:0000313" key="4">
    <source>
        <dbReference type="EMBL" id="SFD51142.1"/>
    </source>
</evidence>
<dbReference type="AlphaFoldDB" id="A0A1I1SXQ3"/>
<keyword evidence="2" id="KW-0812">Transmembrane</keyword>
<gene>
    <name evidence="4" type="ORF">SAMN02745121_00351</name>
</gene>
<dbReference type="SUPFAM" id="SSF48452">
    <property type="entry name" value="TPR-like"/>
    <property type="match status" value="1"/>
</dbReference>
<name>A0A1I1SXQ3_9BACT</name>
<organism evidence="4 5">
    <name type="scientific">Nannocystis exedens</name>
    <dbReference type="NCBI Taxonomy" id="54"/>
    <lineage>
        <taxon>Bacteria</taxon>
        <taxon>Pseudomonadati</taxon>
        <taxon>Myxococcota</taxon>
        <taxon>Polyangia</taxon>
        <taxon>Nannocystales</taxon>
        <taxon>Nannocystaceae</taxon>
        <taxon>Nannocystis</taxon>
    </lineage>
</organism>
<keyword evidence="2" id="KW-1133">Transmembrane helix</keyword>
<evidence type="ECO:0000256" key="2">
    <source>
        <dbReference type="SAM" id="Phobius"/>
    </source>
</evidence>
<keyword evidence="5" id="KW-1185">Reference proteome</keyword>
<proteinExistence type="predicted"/>
<feature type="chain" id="PRO_5011464008" evidence="3">
    <location>
        <begin position="21"/>
        <end position="283"/>
    </location>
</feature>
<keyword evidence="3" id="KW-0732">Signal</keyword>
<dbReference type="Gene3D" id="1.25.40.10">
    <property type="entry name" value="Tetratricopeptide repeat domain"/>
    <property type="match status" value="1"/>
</dbReference>
<protein>
    <submittedName>
        <fullName evidence="4">TPR repeat-containing protein</fullName>
    </submittedName>
</protein>
<keyword evidence="2" id="KW-0472">Membrane</keyword>
<dbReference type="InterPro" id="IPR011990">
    <property type="entry name" value="TPR-like_helical_dom_sf"/>
</dbReference>
<sequence>MRGRARVRGGAQRGVAAALAASLAAGVVPGTQGQVLAAMSWTTGTNEQAAAQPTAADLSAQAIERFKARDYDAAVRLFEEAYAIDKVPNYLFNIGRVYEEKGDIRAAVDYYQRFVKEPGVEIEARDLALQRLRVLKGILQETDPAEAKPAPAAPAPAPVAEGPKPEPAPVKPAAPDPKWRTMKLAGAGLLGVGGGALLVGGVLGGLALSKQSQLDATHDFAARQDLKRDGERLALATDVLIIGGAVLALTGVVLVAVGVSKGKSSAVAERRVLPTGTGLVARF</sequence>
<feature type="signal peptide" evidence="3">
    <location>
        <begin position="1"/>
        <end position="20"/>
    </location>
</feature>
<dbReference type="InterPro" id="IPR019734">
    <property type="entry name" value="TPR_rpt"/>
</dbReference>
<dbReference type="Proteomes" id="UP000199400">
    <property type="component" value="Unassembled WGS sequence"/>
</dbReference>
<evidence type="ECO:0000313" key="5">
    <source>
        <dbReference type="Proteomes" id="UP000199400"/>
    </source>
</evidence>
<evidence type="ECO:0000256" key="1">
    <source>
        <dbReference type="SAM" id="MobiDB-lite"/>
    </source>
</evidence>